<evidence type="ECO:0000313" key="1">
    <source>
        <dbReference type="EMBL" id="CAD7700275.1"/>
    </source>
</evidence>
<keyword evidence="2" id="KW-1185">Reference proteome</keyword>
<dbReference type="Proteomes" id="UP000708148">
    <property type="component" value="Unassembled WGS sequence"/>
</dbReference>
<comment type="caution">
    <text evidence="1">The sequence shown here is derived from an EMBL/GenBank/DDBJ whole genome shotgun (WGS) entry which is preliminary data.</text>
</comment>
<dbReference type="EMBL" id="CAJHUC010001210">
    <property type="protein sequence ID" value="CAD7700275.1"/>
    <property type="molecule type" value="Genomic_DNA"/>
</dbReference>
<evidence type="ECO:0000313" key="2">
    <source>
        <dbReference type="Proteomes" id="UP000708148"/>
    </source>
</evidence>
<proteinExistence type="predicted"/>
<name>A0A8S1IYV9_9CHLO</name>
<feature type="non-terminal residue" evidence="1">
    <location>
        <position position="75"/>
    </location>
</feature>
<accession>A0A8S1IYV9</accession>
<sequence>LGWSQNRKMVGLPAQSRDLLQYQQAGYNQPYYMGGAATGTAARYPATTGYANTAARYPANTGYANTAARYPATQA</sequence>
<feature type="non-terminal residue" evidence="1">
    <location>
        <position position="1"/>
    </location>
</feature>
<reference evidence="1" key="1">
    <citation type="submission" date="2020-12" db="EMBL/GenBank/DDBJ databases">
        <authorList>
            <person name="Iha C."/>
        </authorList>
    </citation>
    <scope>NUCLEOTIDE SEQUENCE</scope>
</reference>
<organism evidence="1 2">
    <name type="scientific">Ostreobium quekettii</name>
    <dbReference type="NCBI Taxonomy" id="121088"/>
    <lineage>
        <taxon>Eukaryota</taxon>
        <taxon>Viridiplantae</taxon>
        <taxon>Chlorophyta</taxon>
        <taxon>core chlorophytes</taxon>
        <taxon>Ulvophyceae</taxon>
        <taxon>TCBD clade</taxon>
        <taxon>Bryopsidales</taxon>
        <taxon>Ostreobineae</taxon>
        <taxon>Ostreobiaceae</taxon>
        <taxon>Ostreobium</taxon>
    </lineage>
</organism>
<dbReference type="AlphaFoldDB" id="A0A8S1IYV9"/>
<gene>
    <name evidence="1" type="ORF">OSTQU699_LOCUS5634</name>
</gene>
<protein>
    <submittedName>
        <fullName evidence="1">Uncharacterized protein</fullName>
    </submittedName>
</protein>